<protein>
    <submittedName>
        <fullName evidence="2">Uncharacterized protein</fullName>
    </submittedName>
</protein>
<feature type="compositionally biased region" description="Basic and acidic residues" evidence="1">
    <location>
        <begin position="218"/>
        <end position="229"/>
    </location>
</feature>
<organism evidence="2 3">
    <name type="scientific">Prymnesium parvum</name>
    <name type="common">Toxic golden alga</name>
    <dbReference type="NCBI Taxonomy" id="97485"/>
    <lineage>
        <taxon>Eukaryota</taxon>
        <taxon>Haptista</taxon>
        <taxon>Haptophyta</taxon>
        <taxon>Prymnesiophyceae</taxon>
        <taxon>Prymnesiales</taxon>
        <taxon>Prymnesiaceae</taxon>
        <taxon>Prymnesium</taxon>
    </lineage>
</organism>
<gene>
    <name evidence="2" type="ORF">AB1Y20_012572</name>
</gene>
<sequence length="247" mass="28018">MHRTKVHTSALCFIPPPDAQEAIQRLRQLHDRQIRRWPPHVNVCYPFVPLPEFEAAASHLASCLRGFPPFDVTFRQLRHFAHGKKSFTAWLDPEASALQWQELVELCTRAFPHCSEQKQRGFVPHLTVGQFQSEREVQALEESIRGSWDSVRVQVADLALISREGQDQPFFVHWRVRLGSGVTMRESPPSRSVWLQPGTGDEREAVQSLTSGGTQDANAKEENDPKGDEGSTLETYEPKSPNSSRLE</sequence>
<comment type="caution">
    <text evidence="2">The sequence shown here is derived from an EMBL/GenBank/DDBJ whole genome shotgun (WGS) entry which is preliminary data.</text>
</comment>
<dbReference type="PANTHER" id="PTHR37474:SF1">
    <property type="entry name" value="2'-5' RNA LIGASE FAMILY PROTEIN"/>
    <property type="match status" value="1"/>
</dbReference>
<feature type="region of interest" description="Disordered" evidence="1">
    <location>
        <begin position="183"/>
        <end position="247"/>
    </location>
</feature>
<dbReference type="SUPFAM" id="SSF55144">
    <property type="entry name" value="LigT-like"/>
    <property type="match status" value="1"/>
</dbReference>
<dbReference type="AlphaFoldDB" id="A0AB34IK75"/>
<accession>A0AB34IK75</accession>
<name>A0AB34IK75_PRYPA</name>
<feature type="compositionally biased region" description="Polar residues" evidence="1">
    <location>
        <begin position="207"/>
        <end position="217"/>
    </location>
</feature>
<dbReference type="PANTHER" id="PTHR37474">
    <property type="entry name" value="RNA LIGASE/CYCLIC NUCLEOTIDE PHOSPHODIESTERASE"/>
    <property type="match status" value="1"/>
</dbReference>
<dbReference type="InterPro" id="IPR009097">
    <property type="entry name" value="Cyclic_Pdiesterase"/>
</dbReference>
<reference evidence="2 3" key="1">
    <citation type="journal article" date="2024" name="Science">
        <title>Giant polyketide synthase enzymes in the biosynthesis of giant marine polyether toxins.</title>
        <authorList>
            <person name="Fallon T.R."/>
            <person name="Shende V.V."/>
            <person name="Wierzbicki I.H."/>
            <person name="Pendleton A.L."/>
            <person name="Watervoot N.F."/>
            <person name="Auber R.P."/>
            <person name="Gonzalez D.J."/>
            <person name="Wisecaver J.H."/>
            <person name="Moore B.S."/>
        </authorList>
    </citation>
    <scope>NUCLEOTIDE SEQUENCE [LARGE SCALE GENOMIC DNA]</scope>
    <source>
        <strain evidence="2 3">12B1</strain>
    </source>
</reference>
<proteinExistence type="predicted"/>
<dbReference type="Gene3D" id="3.90.1140.10">
    <property type="entry name" value="Cyclic phosphodiesterase"/>
    <property type="match status" value="1"/>
</dbReference>
<keyword evidence="3" id="KW-1185">Reference proteome</keyword>
<evidence type="ECO:0000313" key="3">
    <source>
        <dbReference type="Proteomes" id="UP001515480"/>
    </source>
</evidence>
<dbReference type="EMBL" id="JBGBPQ010000024">
    <property type="protein sequence ID" value="KAL1499889.1"/>
    <property type="molecule type" value="Genomic_DNA"/>
</dbReference>
<evidence type="ECO:0000313" key="2">
    <source>
        <dbReference type="EMBL" id="KAL1499889.1"/>
    </source>
</evidence>
<evidence type="ECO:0000256" key="1">
    <source>
        <dbReference type="SAM" id="MobiDB-lite"/>
    </source>
</evidence>
<dbReference type="Proteomes" id="UP001515480">
    <property type="component" value="Unassembled WGS sequence"/>
</dbReference>
<dbReference type="Pfam" id="PF13563">
    <property type="entry name" value="2_5_RNA_ligase2"/>
    <property type="match status" value="1"/>
</dbReference>